<sequence>MEVSFEYLKPSLDVSLGTIEEHVIPQ</sequence>
<dbReference type="EMBL" id="HACA01001842">
    <property type="protein sequence ID" value="CDW19203.1"/>
    <property type="molecule type" value="Transcribed_RNA"/>
</dbReference>
<proteinExistence type="predicted"/>
<organism evidence="1">
    <name type="scientific">Lepeophtheirus salmonis</name>
    <name type="common">Salmon louse</name>
    <name type="synonym">Caligus salmonis</name>
    <dbReference type="NCBI Taxonomy" id="72036"/>
    <lineage>
        <taxon>Eukaryota</taxon>
        <taxon>Metazoa</taxon>
        <taxon>Ecdysozoa</taxon>
        <taxon>Arthropoda</taxon>
        <taxon>Crustacea</taxon>
        <taxon>Multicrustacea</taxon>
        <taxon>Hexanauplia</taxon>
        <taxon>Copepoda</taxon>
        <taxon>Siphonostomatoida</taxon>
        <taxon>Caligidae</taxon>
        <taxon>Lepeophtheirus</taxon>
    </lineage>
</organism>
<accession>A0A0K2SZM2</accession>
<name>A0A0K2SZM2_LEPSM</name>
<protein>
    <submittedName>
        <fullName evidence="1">Uncharacterized protein</fullName>
    </submittedName>
</protein>
<reference evidence="1" key="1">
    <citation type="submission" date="2014-05" db="EMBL/GenBank/DDBJ databases">
        <authorList>
            <person name="Chronopoulou M."/>
        </authorList>
    </citation>
    <scope>NUCLEOTIDE SEQUENCE</scope>
    <source>
        <tissue evidence="1">Whole organism</tissue>
    </source>
</reference>
<evidence type="ECO:0000313" key="1">
    <source>
        <dbReference type="EMBL" id="CDW19203.1"/>
    </source>
</evidence>
<dbReference type="AlphaFoldDB" id="A0A0K2SZM2"/>